<proteinExistence type="predicted"/>
<evidence type="ECO:0000313" key="3">
    <source>
        <dbReference type="EMBL" id="CAF4947263.1"/>
    </source>
</evidence>
<feature type="region of interest" description="Disordered" evidence="1">
    <location>
        <begin position="1"/>
        <end position="41"/>
    </location>
</feature>
<dbReference type="GO" id="GO:0003824">
    <property type="term" value="F:catalytic activity"/>
    <property type="evidence" value="ECO:0007669"/>
    <property type="project" value="InterPro"/>
</dbReference>
<keyword evidence="4" id="KW-1185">Reference proteome</keyword>
<name>A0A821XK52_9NEOP</name>
<evidence type="ECO:0000259" key="2">
    <source>
        <dbReference type="Pfam" id="PF14529"/>
    </source>
</evidence>
<comment type="caution">
    <text evidence="3">The sequence shown here is derived from an EMBL/GenBank/DDBJ whole genome shotgun (WGS) entry which is preliminary data.</text>
</comment>
<dbReference type="InterPro" id="IPR036691">
    <property type="entry name" value="Endo/exonu/phosph_ase_sf"/>
</dbReference>
<dbReference type="Gene3D" id="3.60.10.10">
    <property type="entry name" value="Endonuclease/exonuclease/phosphatase"/>
    <property type="match status" value="1"/>
</dbReference>
<organism evidence="3 4">
    <name type="scientific">Pieris macdunnoughi</name>
    <dbReference type="NCBI Taxonomy" id="345717"/>
    <lineage>
        <taxon>Eukaryota</taxon>
        <taxon>Metazoa</taxon>
        <taxon>Ecdysozoa</taxon>
        <taxon>Arthropoda</taxon>
        <taxon>Hexapoda</taxon>
        <taxon>Insecta</taxon>
        <taxon>Pterygota</taxon>
        <taxon>Neoptera</taxon>
        <taxon>Endopterygota</taxon>
        <taxon>Lepidoptera</taxon>
        <taxon>Glossata</taxon>
        <taxon>Ditrysia</taxon>
        <taxon>Papilionoidea</taxon>
        <taxon>Pieridae</taxon>
        <taxon>Pierinae</taxon>
        <taxon>Pieris</taxon>
    </lineage>
</organism>
<evidence type="ECO:0000313" key="4">
    <source>
        <dbReference type="Proteomes" id="UP000663880"/>
    </source>
</evidence>
<feature type="domain" description="Endonuclease/exonuclease/phosphatase" evidence="2">
    <location>
        <begin position="201"/>
        <end position="309"/>
    </location>
</feature>
<dbReference type="InterPro" id="IPR005135">
    <property type="entry name" value="Endo/exonuclease/phosphatase"/>
</dbReference>
<accession>A0A821XK52</accession>
<dbReference type="Proteomes" id="UP000663880">
    <property type="component" value="Unassembled WGS sequence"/>
</dbReference>
<dbReference type="AlphaFoldDB" id="A0A821XK52"/>
<dbReference type="EMBL" id="CAJOBZ010000070">
    <property type="protein sequence ID" value="CAF4947263.1"/>
    <property type="molecule type" value="Genomic_DNA"/>
</dbReference>
<protein>
    <recommendedName>
        <fullName evidence="2">Endonuclease/exonuclease/phosphatase domain-containing protein</fullName>
    </recommendedName>
</protein>
<dbReference type="Pfam" id="PF14529">
    <property type="entry name" value="Exo_endo_phos_2"/>
    <property type="match status" value="1"/>
</dbReference>
<dbReference type="PANTHER" id="PTHR33273:SF4">
    <property type="entry name" value="ENDONUCLEASE_EXONUCLEASE_PHOSPHATASE DOMAIN-CONTAINING PROTEIN"/>
    <property type="match status" value="1"/>
</dbReference>
<dbReference type="PANTHER" id="PTHR33273">
    <property type="entry name" value="DOMAIN-CONTAINING PROTEIN, PUTATIVE-RELATED"/>
    <property type="match status" value="1"/>
</dbReference>
<feature type="compositionally biased region" description="Acidic residues" evidence="1">
    <location>
        <begin position="1"/>
        <end position="11"/>
    </location>
</feature>
<dbReference type="OrthoDB" id="10044176at2759"/>
<gene>
    <name evidence="3" type="ORF">PMACD_LOCUS15303</name>
</gene>
<dbReference type="SUPFAM" id="SSF56219">
    <property type="entry name" value="DNase I-like"/>
    <property type="match status" value="1"/>
</dbReference>
<sequence>MEPESGGDDDGCMATPRTTKKRKMKEQLPAASSSPDDTYKPYFIPEYKRSYPDNSSKEEFPIYVEGINEKIGNKNPLYLSKFFKNVKDIVEKRSKIMVVFIQAVAANDFLSHSCLKENKLKAYIPAASAERTGTIRFVDKESSNAELYEKLMADAEIIAVRRFTKKVGQEIVPLTTVSVTFVGTSLPQYVFLDKWRYRVYTYVPPLMQCFKCMKFRNIVKQLPKPCIVSGDLNAHHVTFGCEITNPRGRELLDLFDECNLCLLNTGAPTTVGRPGCNASVIDVTCVSPDLAPLCEWRVGDDAMGSYHLQTFTDIIVSTTNYQVNDDIDKFLFNKTNWESYHNLSEALFTDFNSNSDSPLQKYDEMCKIINILRNVCVPVYRCHAAKTCRAPAPWWSEDCAEAVNKSKDALAKYRNDMTIENYIDYKRLNARKKMIIKEAKSSS</sequence>
<evidence type="ECO:0000256" key="1">
    <source>
        <dbReference type="SAM" id="MobiDB-lite"/>
    </source>
</evidence>
<reference evidence="3" key="1">
    <citation type="submission" date="2021-02" db="EMBL/GenBank/DDBJ databases">
        <authorList>
            <person name="Steward A R."/>
        </authorList>
    </citation>
    <scope>NUCLEOTIDE SEQUENCE</scope>
</reference>